<proteinExistence type="predicted"/>
<name>A0AAD7A6Q3_9AGAR</name>
<sequence length="511" mass="57889">MDMDALSLQIEIKNYWVYPRAIKLISVQVMHPQLGDIGSLNAWRISRSQCAGSFLEILDEDKAELHQFSMTLFDKYGNLRPHLLSPGYRSGTGCWGREMDSGELVYILDVTVNESHREKGVGTWALLEFLKWQHVQADDTIHFRRVGRTGFFAYSPKSNHPSRDIPLDGDAFALDHNFCTTTANLEERKLKFPLHHAITEDKTTNIASIIQSFYDRDPTSIHKADDMGFTPIFCAVASLNLVAARKPLDWDLHADLGNAVNAEGATPLEQLADTLTSNREFAEIYLGWNGHSEDELTMQYLLTQAMGQTVDANITDYLTKTKYGCTCDQCAGGWLSPRMRFCLQAKGNLQILPICWTALSSFIPPALYPSFYLPFYKGYCEVLSAIHVLLTTTDDVLSAEGVRRFIKPDRNSQFFFRKGGQIEYVFDSITHCAREQSSLGDDTFWETFGDDEDWLSLPTCANDLEFQLVRGMIGLDRCQQWGPYDNSELDVGEDSNGEENDDDEEEEDDEE</sequence>
<comment type="caution">
    <text evidence="2">The sequence shown here is derived from an EMBL/GenBank/DDBJ whole genome shotgun (WGS) entry which is preliminary data.</text>
</comment>
<dbReference type="Proteomes" id="UP001218218">
    <property type="component" value="Unassembled WGS sequence"/>
</dbReference>
<evidence type="ECO:0000256" key="1">
    <source>
        <dbReference type="SAM" id="MobiDB-lite"/>
    </source>
</evidence>
<protein>
    <submittedName>
        <fullName evidence="2">Ankyrin repeat family protein</fullName>
    </submittedName>
</protein>
<organism evidence="2 3">
    <name type="scientific">Mycena albidolilacea</name>
    <dbReference type="NCBI Taxonomy" id="1033008"/>
    <lineage>
        <taxon>Eukaryota</taxon>
        <taxon>Fungi</taxon>
        <taxon>Dikarya</taxon>
        <taxon>Basidiomycota</taxon>
        <taxon>Agaricomycotina</taxon>
        <taxon>Agaricomycetes</taxon>
        <taxon>Agaricomycetidae</taxon>
        <taxon>Agaricales</taxon>
        <taxon>Marasmiineae</taxon>
        <taxon>Mycenaceae</taxon>
        <taxon>Mycena</taxon>
    </lineage>
</organism>
<dbReference type="EMBL" id="JARIHO010000014">
    <property type="protein sequence ID" value="KAJ7350715.1"/>
    <property type="molecule type" value="Genomic_DNA"/>
</dbReference>
<evidence type="ECO:0000313" key="2">
    <source>
        <dbReference type="EMBL" id="KAJ7350715.1"/>
    </source>
</evidence>
<reference evidence="2" key="1">
    <citation type="submission" date="2023-03" db="EMBL/GenBank/DDBJ databases">
        <title>Massive genome expansion in bonnet fungi (Mycena s.s.) driven by repeated elements and novel gene families across ecological guilds.</title>
        <authorList>
            <consortium name="Lawrence Berkeley National Laboratory"/>
            <person name="Harder C.B."/>
            <person name="Miyauchi S."/>
            <person name="Viragh M."/>
            <person name="Kuo A."/>
            <person name="Thoen E."/>
            <person name="Andreopoulos B."/>
            <person name="Lu D."/>
            <person name="Skrede I."/>
            <person name="Drula E."/>
            <person name="Henrissat B."/>
            <person name="Morin E."/>
            <person name="Kohler A."/>
            <person name="Barry K."/>
            <person name="LaButti K."/>
            <person name="Morin E."/>
            <person name="Salamov A."/>
            <person name="Lipzen A."/>
            <person name="Mereny Z."/>
            <person name="Hegedus B."/>
            <person name="Baldrian P."/>
            <person name="Stursova M."/>
            <person name="Weitz H."/>
            <person name="Taylor A."/>
            <person name="Grigoriev I.V."/>
            <person name="Nagy L.G."/>
            <person name="Martin F."/>
            <person name="Kauserud H."/>
        </authorList>
    </citation>
    <scope>NUCLEOTIDE SEQUENCE</scope>
    <source>
        <strain evidence="2">CBHHK002</strain>
    </source>
</reference>
<dbReference type="InterPro" id="IPR036770">
    <property type="entry name" value="Ankyrin_rpt-contain_sf"/>
</dbReference>
<gene>
    <name evidence="2" type="ORF">DFH08DRAFT_995569</name>
</gene>
<keyword evidence="3" id="KW-1185">Reference proteome</keyword>
<accession>A0AAD7A6Q3</accession>
<dbReference type="AlphaFoldDB" id="A0AAD7A6Q3"/>
<feature type="compositionally biased region" description="Acidic residues" evidence="1">
    <location>
        <begin position="487"/>
        <end position="511"/>
    </location>
</feature>
<dbReference type="Gene3D" id="1.25.40.20">
    <property type="entry name" value="Ankyrin repeat-containing domain"/>
    <property type="match status" value="1"/>
</dbReference>
<feature type="region of interest" description="Disordered" evidence="1">
    <location>
        <begin position="484"/>
        <end position="511"/>
    </location>
</feature>
<evidence type="ECO:0000313" key="3">
    <source>
        <dbReference type="Proteomes" id="UP001218218"/>
    </source>
</evidence>